<name>W9S7J2_9ROSA</name>
<dbReference type="PANTHER" id="PTHR31268:SF37">
    <property type="entry name" value="GALACTINOL--SUCROSE GALACTOSYLTRANSFERASE"/>
    <property type="match status" value="1"/>
</dbReference>
<dbReference type="InterPro" id="IPR017853">
    <property type="entry name" value="GH"/>
</dbReference>
<evidence type="ECO:0000256" key="2">
    <source>
        <dbReference type="ARBA" id="ARBA00012708"/>
    </source>
</evidence>
<dbReference type="SUPFAM" id="SSF51445">
    <property type="entry name" value="(Trans)glycosidases"/>
    <property type="match status" value="1"/>
</dbReference>
<dbReference type="Gene3D" id="3.20.20.70">
    <property type="entry name" value="Aldolase class I"/>
    <property type="match status" value="1"/>
</dbReference>
<dbReference type="Proteomes" id="UP000030645">
    <property type="component" value="Unassembled WGS sequence"/>
</dbReference>
<proteinExistence type="inferred from homology"/>
<reference evidence="7" key="1">
    <citation type="submission" date="2013-01" db="EMBL/GenBank/DDBJ databases">
        <title>Draft Genome Sequence of a Mulberry Tree, Morus notabilis C.K. Schneid.</title>
        <authorList>
            <person name="He N."/>
            <person name="Zhao S."/>
        </authorList>
    </citation>
    <scope>NUCLEOTIDE SEQUENCE</scope>
</reference>
<evidence type="ECO:0000313" key="7">
    <source>
        <dbReference type="Proteomes" id="UP000030645"/>
    </source>
</evidence>
<sequence length="275" mass="30312">MTPSLRKSSIHVKQSDETDSRTNFLASGHPILTDVPENLVATAASPTGTTGCFVGFSAGEPRRRHVASIGKLSGIRFMSLFRFKLWWTTHWVGTTGNHVESETQFMMLDRDDAVSRPYLLLLPLIEGSFRASLQPGAVSDHVDVCVESGSTRVVSSGFRSVLYFHVGNDSPYGLVREAMCVVRKHLGSFRLLEEKTPPPIVDKFGWCTWDAFYKKVSPKGVREGIIDLAEGSCPPGMIIIDDGWQCMTRGKRPRILPRGGQEKESCGGVELLGKL</sequence>
<comment type="catalytic activity">
    <reaction evidence="4">
        <text>alpha-D-galactosyl-(1-&gt;3)-1D-myo-inositol + sucrose = raffinose + myo-inositol</text>
        <dbReference type="Rhea" id="RHEA:20161"/>
        <dbReference type="ChEBI" id="CHEBI:16634"/>
        <dbReference type="ChEBI" id="CHEBI:17268"/>
        <dbReference type="ChEBI" id="CHEBI:17505"/>
        <dbReference type="ChEBI" id="CHEBI:17992"/>
        <dbReference type="EC" id="2.4.1.82"/>
    </reaction>
</comment>
<gene>
    <name evidence="6" type="ORF">L484_014562</name>
</gene>
<evidence type="ECO:0000256" key="5">
    <source>
        <dbReference type="SAM" id="MobiDB-lite"/>
    </source>
</evidence>
<evidence type="ECO:0000256" key="3">
    <source>
        <dbReference type="ARBA" id="ARBA00023277"/>
    </source>
</evidence>
<dbReference type="InterPro" id="IPR008811">
    <property type="entry name" value="Glycosyl_hydrolases_36"/>
</dbReference>
<dbReference type="AlphaFoldDB" id="W9S7J2"/>
<evidence type="ECO:0000256" key="4">
    <source>
        <dbReference type="ARBA" id="ARBA00049426"/>
    </source>
</evidence>
<dbReference type="GO" id="GO:0047274">
    <property type="term" value="F:galactinol-sucrose galactosyltransferase activity"/>
    <property type="evidence" value="ECO:0007669"/>
    <property type="project" value="UniProtKB-EC"/>
</dbReference>
<feature type="region of interest" description="Disordered" evidence="5">
    <location>
        <begin position="1"/>
        <end position="22"/>
    </location>
</feature>
<dbReference type="InterPro" id="IPR013785">
    <property type="entry name" value="Aldolase_TIM"/>
</dbReference>
<dbReference type="PANTHER" id="PTHR31268">
    <property type="match status" value="1"/>
</dbReference>
<dbReference type="Pfam" id="PF05691">
    <property type="entry name" value="Raffinose_syn"/>
    <property type="match status" value="1"/>
</dbReference>
<dbReference type="eggNOG" id="ENOG502QTKB">
    <property type="taxonomic scope" value="Eukaryota"/>
</dbReference>
<evidence type="ECO:0000256" key="1">
    <source>
        <dbReference type="ARBA" id="ARBA00007240"/>
    </source>
</evidence>
<accession>W9S7J2</accession>
<organism evidence="6 7">
    <name type="scientific">Morus notabilis</name>
    <dbReference type="NCBI Taxonomy" id="981085"/>
    <lineage>
        <taxon>Eukaryota</taxon>
        <taxon>Viridiplantae</taxon>
        <taxon>Streptophyta</taxon>
        <taxon>Embryophyta</taxon>
        <taxon>Tracheophyta</taxon>
        <taxon>Spermatophyta</taxon>
        <taxon>Magnoliopsida</taxon>
        <taxon>eudicotyledons</taxon>
        <taxon>Gunneridae</taxon>
        <taxon>Pentapetalae</taxon>
        <taxon>rosids</taxon>
        <taxon>fabids</taxon>
        <taxon>Rosales</taxon>
        <taxon>Moraceae</taxon>
        <taxon>Moreae</taxon>
        <taxon>Morus</taxon>
    </lineage>
</organism>
<keyword evidence="7" id="KW-1185">Reference proteome</keyword>
<evidence type="ECO:0000313" key="6">
    <source>
        <dbReference type="EMBL" id="EXB93570.1"/>
    </source>
</evidence>
<dbReference type="STRING" id="981085.W9S7J2"/>
<dbReference type="EC" id="2.4.1.82" evidence="2"/>
<keyword evidence="3" id="KW-0119">Carbohydrate metabolism</keyword>
<protein>
    <recommendedName>
        <fullName evidence="2">galactinol--sucrose galactosyltransferase</fullName>
        <ecNumber evidence="2">2.4.1.82</ecNumber>
    </recommendedName>
</protein>
<comment type="similarity">
    <text evidence="1">Belongs to the glycosyl hydrolases 36 family.</text>
</comment>
<dbReference type="EMBL" id="KE345081">
    <property type="protein sequence ID" value="EXB93570.1"/>
    <property type="molecule type" value="Genomic_DNA"/>
</dbReference>